<proteinExistence type="predicted"/>
<evidence type="ECO:0000313" key="3">
    <source>
        <dbReference type="Proteomes" id="UP001500064"/>
    </source>
</evidence>
<keyword evidence="3" id="KW-1185">Reference proteome</keyword>
<feature type="region of interest" description="Disordered" evidence="1">
    <location>
        <begin position="1"/>
        <end position="30"/>
    </location>
</feature>
<accession>A0ABN2G173</accession>
<reference evidence="2 3" key="1">
    <citation type="journal article" date="2019" name="Int. J. Syst. Evol. Microbiol.">
        <title>The Global Catalogue of Microorganisms (GCM) 10K type strain sequencing project: providing services to taxonomists for standard genome sequencing and annotation.</title>
        <authorList>
            <consortium name="The Broad Institute Genomics Platform"/>
            <consortium name="The Broad Institute Genome Sequencing Center for Infectious Disease"/>
            <person name="Wu L."/>
            <person name="Ma J."/>
        </authorList>
    </citation>
    <scope>NUCLEOTIDE SEQUENCE [LARGE SCALE GENOMIC DNA]</scope>
    <source>
        <strain evidence="2 3">JCM 13929</strain>
    </source>
</reference>
<evidence type="ECO:0000256" key="1">
    <source>
        <dbReference type="SAM" id="MobiDB-lite"/>
    </source>
</evidence>
<dbReference type="EMBL" id="BAAAMU010000069">
    <property type="protein sequence ID" value="GAA1663532.1"/>
    <property type="molecule type" value="Genomic_DNA"/>
</dbReference>
<sequence length="100" mass="11270">MGRKIHHLNLATARPGRGSAAKRSSEGRHIHEHVSIRSRQPLDQIDHVGTVAREVIDRFDHPGRFGSEDQAMWHSERDGSARSAWADLDLLESLDRGSDR</sequence>
<dbReference type="Proteomes" id="UP001500064">
    <property type="component" value="Unassembled WGS sequence"/>
</dbReference>
<protein>
    <submittedName>
        <fullName evidence="2">Uncharacterized protein</fullName>
    </submittedName>
</protein>
<gene>
    <name evidence="2" type="ORF">GCM10009733_071480</name>
</gene>
<evidence type="ECO:0000313" key="2">
    <source>
        <dbReference type="EMBL" id="GAA1663532.1"/>
    </source>
</evidence>
<comment type="caution">
    <text evidence="2">The sequence shown here is derived from an EMBL/GenBank/DDBJ whole genome shotgun (WGS) entry which is preliminary data.</text>
</comment>
<name>A0ABN2G173_9ACTN</name>
<organism evidence="2 3">
    <name type="scientific">Nonomuraea maheshkhaliensis</name>
    <dbReference type="NCBI Taxonomy" id="419590"/>
    <lineage>
        <taxon>Bacteria</taxon>
        <taxon>Bacillati</taxon>
        <taxon>Actinomycetota</taxon>
        <taxon>Actinomycetes</taxon>
        <taxon>Streptosporangiales</taxon>
        <taxon>Streptosporangiaceae</taxon>
        <taxon>Nonomuraea</taxon>
    </lineage>
</organism>